<accession>A0A699IS49</accession>
<dbReference type="AlphaFoldDB" id="A0A699IS49"/>
<evidence type="ECO:0008006" key="3">
    <source>
        <dbReference type="Google" id="ProtNLM"/>
    </source>
</evidence>
<keyword evidence="1" id="KW-0175">Coiled coil</keyword>
<evidence type="ECO:0000256" key="1">
    <source>
        <dbReference type="SAM" id="Coils"/>
    </source>
</evidence>
<feature type="non-terminal residue" evidence="2">
    <location>
        <position position="1"/>
    </location>
</feature>
<feature type="coiled-coil region" evidence="1">
    <location>
        <begin position="170"/>
        <end position="214"/>
    </location>
</feature>
<comment type="caution">
    <text evidence="2">The sequence shown here is derived from an EMBL/GenBank/DDBJ whole genome shotgun (WGS) entry which is preliminary data.</text>
</comment>
<name>A0A699IS49_TANCI</name>
<reference evidence="2" key="1">
    <citation type="journal article" date="2019" name="Sci. Rep.">
        <title>Draft genome of Tanacetum cinerariifolium, the natural source of mosquito coil.</title>
        <authorList>
            <person name="Yamashiro T."/>
            <person name="Shiraishi A."/>
            <person name="Satake H."/>
            <person name="Nakayama K."/>
        </authorList>
    </citation>
    <scope>NUCLEOTIDE SEQUENCE</scope>
</reference>
<dbReference type="EMBL" id="BKCJ010331081">
    <property type="protein sequence ID" value="GEZ84259.1"/>
    <property type="molecule type" value="Genomic_DNA"/>
</dbReference>
<protein>
    <recommendedName>
        <fullName evidence="3">Transposase (Putative), gypsy type</fullName>
    </recommendedName>
</protein>
<sequence>EPTIGGKSQSAVQRFLAGVVQHAEVRSGVMPTLPTYVPIMTSATTATPTANPVASANERLIGSSVFGGDSSSVGGSHPISAGFSDRTSGDFLVDARQISLIAEVRMRAEYNIKEKRRLKSVVEEKDVLLKSRSKKIELEVKVTDLAASVKVREQEVADLDDVVTFVKLQNDSLVDQVHELEASSAGLQEKVTVYENYMSQLEKFQDEKMKKVNEKFDKLCVDFVDMALHLEEKFYPHLLTTISGRRWLITHGMELAIAKCLNFTEYLFALGAAIGKAIEKGMQEGLSAANKDASVEVIMNLLHLDDALAEKLGLVELQPHVDQLMAPIHHSPDQHVVALRGVFVPLSEPLSAMALEGTSGAAPDTTMALSITSISASTISPIYTDDYEIAHTEGRDGTVTDVEAIVNEGEDPFPDVTDILCSRKGVSIAVSKPIRSFAQCFCDFIWSLPLRSELVPVFRMACLLSLFLQEIQADPQGFVILDYITFALLKVGMPISAGITASAPYVNENGFSPLLDLIMASVCPFYQVIGMGMLNEGEALADT</sequence>
<organism evidence="2">
    <name type="scientific">Tanacetum cinerariifolium</name>
    <name type="common">Dalmatian daisy</name>
    <name type="synonym">Chrysanthemum cinerariifolium</name>
    <dbReference type="NCBI Taxonomy" id="118510"/>
    <lineage>
        <taxon>Eukaryota</taxon>
        <taxon>Viridiplantae</taxon>
        <taxon>Streptophyta</taxon>
        <taxon>Embryophyta</taxon>
        <taxon>Tracheophyta</taxon>
        <taxon>Spermatophyta</taxon>
        <taxon>Magnoliopsida</taxon>
        <taxon>eudicotyledons</taxon>
        <taxon>Gunneridae</taxon>
        <taxon>Pentapetalae</taxon>
        <taxon>asterids</taxon>
        <taxon>campanulids</taxon>
        <taxon>Asterales</taxon>
        <taxon>Asteraceae</taxon>
        <taxon>Asteroideae</taxon>
        <taxon>Anthemideae</taxon>
        <taxon>Anthemidinae</taxon>
        <taxon>Tanacetum</taxon>
    </lineage>
</organism>
<proteinExistence type="predicted"/>
<gene>
    <name evidence="2" type="ORF">Tci_556232</name>
</gene>
<evidence type="ECO:0000313" key="2">
    <source>
        <dbReference type="EMBL" id="GEZ84259.1"/>
    </source>
</evidence>